<dbReference type="Pfam" id="PF01112">
    <property type="entry name" value="Asparaginase_2"/>
    <property type="match status" value="1"/>
</dbReference>
<dbReference type="PANTHER" id="PTHR10188:SF8">
    <property type="entry name" value="THREONINE ASPARTASE 1"/>
    <property type="match status" value="1"/>
</dbReference>
<dbReference type="GO" id="GO:0051604">
    <property type="term" value="P:protein maturation"/>
    <property type="evidence" value="ECO:0007669"/>
    <property type="project" value="TreeGrafter"/>
</dbReference>
<evidence type="ECO:0000256" key="3">
    <source>
        <dbReference type="PIRSR" id="PIRSR600246-3"/>
    </source>
</evidence>
<evidence type="ECO:0000256" key="1">
    <source>
        <dbReference type="ARBA" id="ARBA00010872"/>
    </source>
</evidence>
<dbReference type="Gene3D" id="3.60.20.30">
    <property type="entry name" value="(Glycosyl)asparaginase"/>
    <property type="match status" value="1"/>
</dbReference>
<proteinExistence type="inferred from homology"/>
<dbReference type="InterPro" id="IPR000246">
    <property type="entry name" value="Peptidase_T2"/>
</dbReference>
<dbReference type="Proteomes" id="UP000218231">
    <property type="component" value="Unassembled WGS sequence"/>
</dbReference>
<dbReference type="OrthoDB" id="77601at2759"/>
<evidence type="ECO:0000256" key="4">
    <source>
        <dbReference type="SAM" id="MobiDB-lite"/>
    </source>
</evidence>
<name>A0A2A2J688_9BILA</name>
<dbReference type="PANTHER" id="PTHR10188">
    <property type="entry name" value="L-ASPARAGINASE"/>
    <property type="match status" value="1"/>
</dbReference>
<feature type="compositionally biased region" description="Basic and acidic residues" evidence="4">
    <location>
        <begin position="70"/>
        <end position="92"/>
    </location>
</feature>
<evidence type="ECO:0000313" key="6">
    <source>
        <dbReference type="Proteomes" id="UP000218231"/>
    </source>
</evidence>
<dbReference type="PROSITE" id="PS51257">
    <property type="entry name" value="PROKAR_LIPOPROTEIN"/>
    <property type="match status" value="1"/>
</dbReference>
<dbReference type="InterPro" id="IPR037464">
    <property type="entry name" value="Taspase1"/>
</dbReference>
<reference evidence="5 6" key="1">
    <citation type="journal article" date="2017" name="Curr. Biol.">
        <title>Genome architecture and evolution of a unichromosomal asexual nematode.</title>
        <authorList>
            <person name="Fradin H."/>
            <person name="Zegar C."/>
            <person name="Gutwein M."/>
            <person name="Lucas J."/>
            <person name="Kovtun M."/>
            <person name="Corcoran D."/>
            <person name="Baugh L.R."/>
            <person name="Kiontke K."/>
            <person name="Gunsalus K."/>
            <person name="Fitch D.H."/>
            <person name="Piano F."/>
        </authorList>
    </citation>
    <scope>NUCLEOTIDE SEQUENCE [LARGE SCALE GENOMIC DNA]</scope>
    <source>
        <strain evidence="5">PF1309</strain>
    </source>
</reference>
<dbReference type="SUPFAM" id="SSF56235">
    <property type="entry name" value="N-terminal nucleophile aminohydrolases (Ntn hydrolases)"/>
    <property type="match status" value="1"/>
</dbReference>
<evidence type="ECO:0000256" key="2">
    <source>
        <dbReference type="PIRSR" id="PIRSR600246-1"/>
    </source>
</evidence>
<dbReference type="InterPro" id="IPR029055">
    <property type="entry name" value="Ntn_hydrolases_N"/>
</dbReference>
<gene>
    <name evidence="5" type="ORF">WR25_11448</name>
</gene>
<feature type="region of interest" description="Disordered" evidence="4">
    <location>
        <begin position="70"/>
        <end position="95"/>
    </location>
</feature>
<dbReference type="EMBL" id="LIAE01010651">
    <property type="protein sequence ID" value="PAV57207.1"/>
    <property type="molecule type" value="Genomic_DNA"/>
</dbReference>
<dbReference type="CDD" id="cd04514">
    <property type="entry name" value="Taspase1_like"/>
    <property type="match status" value="1"/>
</dbReference>
<protein>
    <submittedName>
        <fullName evidence="5">Uncharacterized protein</fullName>
    </submittedName>
</protein>
<dbReference type="GO" id="GO:0004298">
    <property type="term" value="F:threonine-type endopeptidase activity"/>
    <property type="evidence" value="ECO:0007669"/>
    <property type="project" value="InterPro"/>
</dbReference>
<comment type="similarity">
    <text evidence="1">Belongs to the Ntn-hydrolase family.</text>
</comment>
<dbReference type="STRING" id="2018661.A0A2A2J688"/>
<organism evidence="5 6">
    <name type="scientific">Diploscapter pachys</name>
    <dbReference type="NCBI Taxonomy" id="2018661"/>
    <lineage>
        <taxon>Eukaryota</taxon>
        <taxon>Metazoa</taxon>
        <taxon>Ecdysozoa</taxon>
        <taxon>Nematoda</taxon>
        <taxon>Chromadorea</taxon>
        <taxon>Rhabditida</taxon>
        <taxon>Rhabditina</taxon>
        <taxon>Rhabditomorpha</taxon>
        <taxon>Rhabditoidea</taxon>
        <taxon>Rhabditidae</taxon>
        <taxon>Diploscapter</taxon>
    </lineage>
</organism>
<feature type="site" description="Cleavage; by autolysis" evidence="3">
    <location>
        <begin position="260"/>
        <end position="261"/>
    </location>
</feature>
<dbReference type="AlphaFoldDB" id="A0A2A2J688"/>
<keyword evidence="6" id="KW-1185">Reference proteome</keyword>
<accession>A0A2A2J688</accession>
<evidence type="ECO:0000313" key="5">
    <source>
        <dbReference type="EMBL" id="PAV57207.1"/>
    </source>
</evidence>
<sequence>MRAFAYLPRLLRNCSTSSSSCPTPLHLVLYTASACSLCGRFKADLSRFLQQPERTHISVQEVDISTAPREIFERRGNPTEAPLRRQPHDQDPRGMGSRTGVIAVHGGVSFNPSTSLHSTCQEALLSSDKPDLIGAIKFLENCPNFNCGTGSNLTMHGRIECDASFMSSDELRYGAVSCVSRLKNPCEVAKSIAEDTSLSAISMVQPMTLVGFGAHQWAKERGFDLIEEDELISKKAKQMHEQGLNYLDSSMQPSTSAQLDTVGGLASDTNGSSLEVVSSSGGLFMKPDGRLGSSATFGASCWAEKRHDLTVGITVSGCGEALIRTNFARSLAEAIFSSDDDALPADVLRSWFDNSFLCSPLLTRMQPHNRLAGGLVFFSSPYTAELISFHNTPSLPFAYFSKNKCKSYLSVSPSSDRVTINSFILK</sequence>
<dbReference type="GO" id="GO:0005737">
    <property type="term" value="C:cytoplasm"/>
    <property type="evidence" value="ECO:0007669"/>
    <property type="project" value="TreeGrafter"/>
</dbReference>
<feature type="active site" description="Nucleophile" evidence="2">
    <location>
        <position position="261"/>
    </location>
</feature>
<comment type="caution">
    <text evidence="5">The sequence shown here is derived from an EMBL/GenBank/DDBJ whole genome shotgun (WGS) entry which is preliminary data.</text>
</comment>